<dbReference type="PANTHER" id="PTHR38107">
    <property type="match status" value="1"/>
</dbReference>
<dbReference type="InterPro" id="IPR043688">
    <property type="entry name" value="SAR_endolysin-like"/>
</dbReference>
<evidence type="ECO:0000256" key="6">
    <source>
        <dbReference type="RuleBase" id="RU003788"/>
    </source>
</evidence>
<dbReference type="SUPFAM" id="SSF53955">
    <property type="entry name" value="Lysozyme-like"/>
    <property type="match status" value="1"/>
</dbReference>
<dbReference type="RefSeq" id="WP_222509193.1">
    <property type="nucleotide sequence ID" value="NZ_JAHVJA010000008.1"/>
</dbReference>
<evidence type="ECO:0000256" key="7">
    <source>
        <dbReference type="SAM" id="Phobius"/>
    </source>
</evidence>
<proteinExistence type="inferred from homology"/>
<name>A0ABS7NJV8_9RHOB</name>
<comment type="similarity">
    <text evidence="6">Belongs to the glycosyl hydrolase 24 family.</text>
</comment>
<evidence type="ECO:0000313" key="8">
    <source>
        <dbReference type="EMBL" id="MBY6141112.1"/>
    </source>
</evidence>
<feature type="transmembrane region" description="Helical" evidence="7">
    <location>
        <begin position="46"/>
        <end position="65"/>
    </location>
</feature>
<keyword evidence="4 6" id="KW-0378">Hydrolase</keyword>
<dbReference type="CDD" id="cd16900">
    <property type="entry name" value="endolysin_R21-like"/>
    <property type="match status" value="1"/>
</dbReference>
<dbReference type="Pfam" id="PF25612">
    <property type="entry name" value="DUF7940"/>
    <property type="match status" value="1"/>
</dbReference>
<organism evidence="8 9">
    <name type="scientific">Leisingera daeponensis</name>
    <dbReference type="NCBI Taxonomy" id="405746"/>
    <lineage>
        <taxon>Bacteria</taxon>
        <taxon>Pseudomonadati</taxon>
        <taxon>Pseudomonadota</taxon>
        <taxon>Alphaproteobacteria</taxon>
        <taxon>Rhodobacterales</taxon>
        <taxon>Roseobacteraceae</taxon>
        <taxon>Leisingera</taxon>
    </lineage>
</organism>
<dbReference type="InterPro" id="IPR002196">
    <property type="entry name" value="Glyco_hydro_24"/>
</dbReference>
<evidence type="ECO:0000256" key="1">
    <source>
        <dbReference type="ARBA" id="ARBA00000632"/>
    </source>
</evidence>
<keyword evidence="5 6" id="KW-0326">Glycosidase</keyword>
<keyword evidence="2 6" id="KW-0929">Antimicrobial</keyword>
<dbReference type="HAMAP" id="MF_04110">
    <property type="entry name" value="ENDOLYSIN_T4"/>
    <property type="match status" value="1"/>
</dbReference>
<sequence length="252" mass="27182">MKLVENWKGVLAGAWSIYALVISSLLSMAAVFLGLVDAKALGLDPVFFAVLASVASALGVVARIVQQVTIRELLSRFRRDASGAVRRGVMITMATASIGGAAAFVAPWEGLRTTAYIDAVGVETVCYGHTRGVKLGDTYTPAECKELLRVELQQFAANLGRCLKVRLPEGAAVAFLSWSYNVGTGAACSSTLVRKANAGDLRGACDELLRWDKGRINGELQRIRGLTNRREAEHSLCLQSLEPLRPWRALFS</sequence>
<dbReference type="InterPro" id="IPR057700">
    <property type="entry name" value="DUF7940"/>
</dbReference>
<feature type="transmembrane region" description="Helical" evidence="7">
    <location>
        <begin position="12"/>
        <end position="34"/>
    </location>
</feature>
<dbReference type="Gene3D" id="1.10.530.40">
    <property type="match status" value="1"/>
</dbReference>
<dbReference type="Pfam" id="PF00959">
    <property type="entry name" value="Phage_lysozyme"/>
    <property type="match status" value="1"/>
</dbReference>
<dbReference type="InterPro" id="IPR034690">
    <property type="entry name" value="Endolysin_T4_type"/>
</dbReference>
<evidence type="ECO:0000256" key="3">
    <source>
        <dbReference type="ARBA" id="ARBA00022638"/>
    </source>
</evidence>
<feature type="transmembrane region" description="Helical" evidence="7">
    <location>
        <begin position="85"/>
        <end position="108"/>
    </location>
</feature>
<keyword evidence="7" id="KW-1133">Transmembrane helix</keyword>
<dbReference type="EC" id="3.2.1.17" evidence="6"/>
<keyword evidence="7" id="KW-0472">Membrane</keyword>
<accession>A0ABS7NJV8</accession>
<keyword evidence="7" id="KW-0812">Transmembrane</keyword>
<comment type="caution">
    <text evidence="8">The sequence shown here is derived from an EMBL/GenBank/DDBJ whole genome shotgun (WGS) entry which is preliminary data.</text>
</comment>
<dbReference type="PANTHER" id="PTHR38107:SF3">
    <property type="entry name" value="LYSOZYME RRRD-RELATED"/>
    <property type="match status" value="1"/>
</dbReference>
<dbReference type="HAMAP" id="MF_04136">
    <property type="entry name" value="SAR_ENDOLYSIN"/>
    <property type="match status" value="1"/>
</dbReference>
<dbReference type="EMBL" id="JAHVJA010000008">
    <property type="protein sequence ID" value="MBY6141112.1"/>
    <property type="molecule type" value="Genomic_DNA"/>
</dbReference>
<keyword evidence="3 6" id="KW-0081">Bacteriolytic enzyme</keyword>
<evidence type="ECO:0000256" key="4">
    <source>
        <dbReference type="ARBA" id="ARBA00022801"/>
    </source>
</evidence>
<dbReference type="InterPro" id="IPR023347">
    <property type="entry name" value="Lysozyme_dom_sf"/>
</dbReference>
<dbReference type="InterPro" id="IPR051018">
    <property type="entry name" value="Bacteriophage_GH24"/>
</dbReference>
<protein>
    <recommendedName>
        <fullName evidence="6">Lysozyme</fullName>
        <ecNumber evidence="6">3.2.1.17</ecNumber>
    </recommendedName>
</protein>
<evidence type="ECO:0000256" key="5">
    <source>
        <dbReference type="ARBA" id="ARBA00023295"/>
    </source>
</evidence>
<gene>
    <name evidence="8" type="ORF">KUV26_16875</name>
</gene>
<reference evidence="8 9" key="1">
    <citation type="submission" date="2021-06" db="EMBL/GenBank/DDBJ databases">
        <title>50 bacteria genomes isolated from Dapeng, Shenzhen, China.</title>
        <authorList>
            <person name="Zheng W."/>
            <person name="Yu S."/>
            <person name="Huang Y."/>
        </authorList>
    </citation>
    <scope>NUCLEOTIDE SEQUENCE [LARGE SCALE GENOMIC DNA]</scope>
    <source>
        <strain evidence="8 9">DP1N14-2</strain>
    </source>
</reference>
<dbReference type="Proteomes" id="UP000766629">
    <property type="component" value="Unassembled WGS sequence"/>
</dbReference>
<keyword evidence="9" id="KW-1185">Reference proteome</keyword>
<dbReference type="InterPro" id="IPR023346">
    <property type="entry name" value="Lysozyme-like_dom_sf"/>
</dbReference>
<comment type="catalytic activity">
    <reaction evidence="1 6">
        <text>Hydrolysis of (1-&gt;4)-beta-linkages between N-acetylmuramic acid and N-acetyl-D-glucosamine residues in a peptidoglycan and between N-acetyl-D-glucosamine residues in chitodextrins.</text>
        <dbReference type="EC" id="3.2.1.17"/>
    </reaction>
</comment>
<evidence type="ECO:0000313" key="9">
    <source>
        <dbReference type="Proteomes" id="UP000766629"/>
    </source>
</evidence>
<evidence type="ECO:0000256" key="2">
    <source>
        <dbReference type="ARBA" id="ARBA00022529"/>
    </source>
</evidence>